<evidence type="ECO:0000313" key="2">
    <source>
        <dbReference type="Proteomes" id="UP001497623"/>
    </source>
</evidence>
<accession>A0AAV2RIQ3</accession>
<dbReference type="Proteomes" id="UP001497623">
    <property type="component" value="Unassembled WGS sequence"/>
</dbReference>
<sequence>MKCKDIIQEHFPGRASSSILLEYSKVGREKVAAAMRRGASLGETRNSAKRTDNIRDMEVILFKIALYDNLKGLFNSKETLKLTALQIHHHLKSKGIYDDHGYRKPDMTFIVGEYDSEQIISEMTYSVTEVSEPIVVEGSNTTVNNNNDGEFKCQESDCTYKDAGNFRNHQFVHRDDFKMWTRKFHDGDMNIFVASNGWLNRLTKRSDFRSKIMYGEKGSADEPAAQEFVKVFFKPQGVHGQGKSQEKIFFFKVRELSGNFEFGQGILNFL</sequence>
<name>A0AAV2RIQ3_MEGNR</name>
<dbReference type="EMBL" id="CAXKWB010024993">
    <property type="protein sequence ID" value="CAL4127087.1"/>
    <property type="molecule type" value="Genomic_DNA"/>
</dbReference>
<proteinExistence type="predicted"/>
<protein>
    <submittedName>
        <fullName evidence="1">Uncharacterized protein</fullName>
    </submittedName>
</protein>
<organism evidence="1 2">
    <name type="scientific">Meganyctiphanes norvegica</name>
    <name type="common">Northern krill</name>
    <name type="synonym">Thysanopoda norvegica</name>
    <dbReference type="NCBI Taxonomy" id="48144"/>
    <lineage>
        <taxon>Eukaryota</taxon>
        <taxon>Metazoa</taxon>
        <taxon>Ecdysozoa</taxon>
        <taxon>Arthropoda</taxon>
        <taxon>Crustacea</taxon>
        <taxon>Multicrustacea</taxon>
        <taxon>Malacostraca</taxon>
        <taxon>Eumalacostraca</taxon>
        <taxon>Eucarida</taxon>
        <taxon>Euphausiacea</taxon>
        <taxon>Euphausiidae</taxon>
        <taxon>Meganyctiphanes</taxon>
    </lineage>
</organism>
<comment type="caution">
    <text evidence="1">The sequence shown here is derived from an EMBL/GenBank/DDBJ whole genome shotgun (WGS) entry which is preliminary data.</text>
</comment>
<gene>
    <name evidence="1" type="ORF">MNOR_LOCUS25775</name>
</gene>
<evidence type="ECO:0000313" key="1">
    <source>
        <dbReference type="EMBL" id="CAL4127087.1"/>
    </source>
</evidence>
<reference evidence="1 2" key="1">
    <citation type="submission" date="2024-05" db="EMBL/GenBank/DDBJ databases">
        <authorList>
            <person name="Wallberg A."/>
        </authorList>
    </citation>
    <scope>NUCLEOTIDE SEQUENCE [LARGE SCALE GENOMIC DNA]</scope>
</reference>
<dbReference type="AlphaFoldDB" id="A0AAV2RIQ3"/>
<keyword evidence="2" id="KW-1185">Reference proteome</keyword>